<dbReference type="PANTHER" id="PTHR42959:SF1">
    <property type="entry name" value="CARBAMOYLTRANSFERASE HYPF"/>
    <property type="match status" value="1"/>
</dbReference>
<proteinExistence type="inferred from homology"/>
<comment type="function">
    <text evidence="8">Involved in the maturation of [NiFe] hydrogenases. Along with HypE, it catalyzes the synthesis of the CN ligands of the active site iron of [NiFe]-hydrogenases. HypF functions as a carbamoyl transferase using carbamoylphosphate as a substrate and transferring the carboxamido moiety in an ATP-dependent reaction to the thiolate of the C-terminal cysteine of HypE yielding a protein-S-carboxamide.</text>
</comment>
<evidence type="ECO:0000256" key="8">
    <source>
        <dbReference type="PIRNR" id="PIRNR006256"/>
    </source>
</evidence>
<dbReference type="EC" id="6.2.-.-" evidence="8"/>
<evidence type="ECO:0000256" key="6">
    <source>
        <dbReference type="ARBA" id="ARBA00022833"/>
    </source>
</evidence>
<evidence type="ECO:0000259" key="11">
    <source>
        <dbReference type="PROSITE" id="PS51163"/>
    </source>
</evidence>
<organism evidence="12 13">
    <name type="scientific">Shewanella litorisediminis</name>
    <dbReference type="NCBI Taxonomy" id="1173586"/>
    <lineage>
        <taxon>Bacteria</taxon>
        <taxon>Pseudomonadati</taxon>
        <taxon>Pseudomonadota</taxon>
        <taxon>Gammaproteobacteria</taxon>
        <taxon>Alteromonadales</taxon>
        <taxon>Shewanellaceae</taxon>
        <taxon>Shewanella</taxon>
    </lineage>
</organism>
<dbReference type="Pfam" id="PF07503">
    <property type="entry name" value="zf-HYPF"/>
    <property type="match status" value="2"/>
</dbReference>
<gene>
    <name evidence="12" type="primary">hypF</name>
    <name evidence="12" type="ORF">JQC75_08355</name>
</gene>
<dbReference type="InterPro" id="IPR017968">
    <property type="entry name" value="Acylphosphatase_CS"/>
</dbReference>
<evidence type="ECO:0000256" key="2">
    <source>
        <dbReference type="ARBA" id="ARBA00008097"/>
    </source>
</evidence>
<dbReference type="Gene3D" id="3.30.420.360">
    <property type="match status" value="1"/>
</dbReference>
<protein>
    <recommendedName>
        <fullName evidence="8">Carbamoyltransferase HypF</fullName>
        <ecNumber evidence="8">6.2.-.-</ecNumber>
    </recommendedName>
</protein>
<dbReference type="PROSITE" id="PS00150">
    <property type="entry name" value="ACYLPHOSPHATASE_1"/>
    <property type="match status" value="1"/>
</dbReference>
<dbReference type="InterPro" id="IPR006070">
    <property type="entry name" value="Sua5-like_dom"/>
</dbReference>
<comment type="pathway">
    <text evidence="1 8">Protein modification; [NiFe] hydrogenase maturation.</text>
</comment>
<name>A0ABX7G7Z4_9GAMM</name>
<dbReference type="InterPro" id="IPR055128">
    <property type="entry name" value="HypF_C_2"/>
</dbReference>
<keyword evidence="4" id="KW-0479">Metal-binding</keyword>
<feature type="domain" description="Acylphosphatase-like" evidence="10">
    <location>
        <begin position="4"/>
        <end position="92"/>
    </location>
</feature>
<keyword evidence="13" id="KW-1185">Reference proteome</keyword>
<feature type="active site" evidence="9">
    <location>
        <position position="37"/>
    </location>
</feature>
<evidence type="ECO:0000256" key="4">
    <source>
        <dbReference type="ARBA" id="ARBA00022723"/>
    </source>
</evidence>
<dbReference type="InterPro" id="IPR004421">
    <property type="entry name" value="Carbamoyltransferase_HypF"/>
</dbReference>
<evidence type="ECO:0000259" key="10">
    <source>
        <dbReference type="PROSITE" id="PS51160"/>
    </source>
</evidence>
<dbReference type="Pfam" id="PF00708">
    <property type="entry name" value="Acylphosphatase"/>
    <property type="match status" value="1"/>
</dbReference>
<reference evidence="12 13" key="1">
    <citation type="journal article" date="2012" name="Antonie Van Leeuwenhoek">
        <title>Shewanella litorisediminis sp. nov., a gammaproteobacterium isolated from a tidal flat sediment.</title>
        <authorList>
            <person name="Lee M.H."/>
            <person name="Yoon J.H."/>
        </authorList>
    </citation>
    <scope>NUCLEOTIDE SEQUENCE [LARGE SCALE GENOMIC DNA]</scope>
    <source>
        <strain evidence="12 13">SMK1-12</strain>
    </source>
</reference>
<dbReference type="EMBL" id="CP069213">
    <property type="protein sequence ID" value="QRH03376.1"/>
    <property type="molecule type" value="Genomic_DNA"/>
</dbReference>
<dbReference type="Pfam" id="PF17788">
    <property type="entry name" value="HypF_C"/>
    <property type="match status" value="1"/>
</dbReference>
<dbReference type="SUPFAM" id="SSF55821">
    <property type="entry name" value="YrdC/RibB"/>
    <property type="match status" value="1"/>
</dbReference>
<dbReference type="InterPro" id="IPR036046">
    <property type="entry name" value="Acylphosphatase-like_dom_sf"/>
</dbReference>
<dbReference type="Pfam" id="PF22521">
    <property type="entry name" value="HypF_C_2"/>
    <property type="match status" value="1"/>
</dbReference>
<dbReference type="InterPro" id="IPR001792">
    <property type="entry name" value="Acylphosphatase-like_dom"/>
</dbReference>
<evidence type="ECO:0000256" key="7">
    <source>
        <dbReference type="ARBA" id="ARBA00048220"/>
    </source>
</evidence>
<feature type="active site" evidence="9">
    <location>
        <position position="19"/>
    </location>
</feature>
<keyword evidence="6" id="KW-0862">Zinc</keyword>
<dbReference type="PANTHER" id="PTHR42959">
    <property type="entry name" value="CARBAMOYLTRANSFERASE"/>
    <property type="match status" value="1"/>
</dbReference>
<dbReference type="PIRSF" id="PIRSF006256">
    <property type="entry name" value="CMPcnvr_hdrg_mat"/>
    <property type="match status" value="1"/>
</dbReference>
<dbReference type="Proteomes" id="UP000596252">
    <property type="component" value="Chromosome"/>
</dbReference>
<comment type="catalytic activity">
    <reaction evidence="7 8">
        <text>C-terminal L-cysteinyl-[HypE protein] + carbamoyl phosphate + ATP + H2O = C-terminal S-carboxamide-L-cysteinyl-[HypE protein] + AMP + phosphate + diphosphate + H(+)</text>
        <dbReference type="Rhea" id="RHEA:55636"/>
        <dbReference type="Rhea" id="RHEA-COMP:14247"/>
        <dbReference type="Rhea" id="RHEA-COMP:14392"/>
        <dbReference type="ChEBI" id="CHEBI:15377"/>
        <dbReference type="ChEBI" id="CHEBI:15378"/>
        <dbReference type="ChEBI" id="CHEBI:30616"/>
        <dbReference type="ChEBI" id="CHEBI:33019"/>
        <dbReference type="ChEBI" id="CHEBI:43474"/>
        <dbReference type="ChEBI" id="CHEBI:58228"/>
        <dbReference type="ChEBI" id="CHEBI:76913"/>
        <dbReference type="ChEBI" id="CHEBI:139126"/>
        <dbReference type="ChEBI" id="CHEBI:456215"/>
    </reaction>
</comment>
<dbReference type="Gene3D" id="3.30.110.120">
    <property type="match status" value="1"/>
</dbReference>
<evidence type="ECO:0000256" key="3">
    <source>
        <dbReference type="ARBA" id="ARBA00022598"/>
    </source>
</evidence>
<sequence>MSTKISLHITGIVQGVGFRPHVFRLAHELGLGGSIRNDAEGVFIRLVGAQYKVDEFIEKLRSAPPPLARIDGFTLIADDGPDLDETRFVIEESQAGGEAQVVVSPDKSMCPDCLADIRNPKDRHYRYPFTNCTNCGPRYTLIKALPYDRKHTSMAHFAMCAECEAEYKNPLDRRYHAQPVSCPNCGPTLSLTGPDGRLISSAPDFCLDECARLLKQGAIFAIKGLGGFHLVCDATSEEAVSALRARKVRPAKPLAVMVKDPAMAKSFADGADEEWQLLCSRERPIVIMKKAAAAIGSPLNVVQQSELAPSVAPGIDRIGLFLPYTPLHALLLDAVDRPLVATSANRSGEPIIIDAADIHQKLAGVVDYILDHDRPIVSGCDDSVVQWCAGQLQVIRLARGYAPLAILSPRPSQSHLMAVGPQQKNTLAFGLGHNLFLSPHIGDLFSIEAEDYFIRTLESFKRLYQVEPGCVVADHHPDYAPSRFARRYAQSSDRGVELLTVQHHFAHILSVMAANSLSEPVLGFSFDGTGLGDDMSLWGGEVLLCSATHFERLGGLKPFALPGGDKASSEPWRVLLSLLSGYLSASRLQGLPCLAHLSPSMLSNHLKVISRPGTLQSSSMGRLFDAAAALLGICQRVEFEGQAGMLLEAFAARATGPIPTLILEEKHGQWDGAALLVSMLEQMDTLDTPPECLAKAFINAIADAIVEKARHYPNLPVALSGGVFQSRTLANATALKLSQQGLKLLPWGQVPVNDGGIALGQLWYAVHSFNQ</sequence>
<dbReference type="Gene3D" id="3.90.870.50">
    <property type="match status" value="1"/>
</dbReference>
<evidence type="ECO:0000313" key="13">
    <source>
        <dbReference type="Proteomes" id="UP000596252"/>
    </source>
</evidence>
<comment type="catalytic activity">
    <reaction evidence="9">
        <text>an acyl phosphate + H2O = a carboxylate + phosphate + H(+)</text>
        <dbReference type="Rhea" id="RHEA:14965"/>
        <dbReference type="ChEBI" id="CHEBI:15377"/>
        <dbReference type="ChEBI" id="CHEBI:15378"/>
        <dbReference type="ChEBI" id="CHEBI:29067"/>
        <dbReference type="ChEBI" id="CHEBI:43474"/>
        <dbReference type="ChEBI" id="CHEBI:59918"/>
        <dbReference type="EC" id="3.6.1.7"/>
    </reaction>
</comment>
<keyword evidence="9" id="KW-0378">Hydrolase</keyword>
<dbReference type="Pfam" id="PF01300">
    <property type="entry name" value="Sua5_yciO_yrdC"/>
    <property type="match status" value="1"/>
</dbReference>
<evidence type="ECO:0000256" key="9">
    <source>
        <dbReference type="PROSITE-ProRule" id="PRU00520"/>
    </source>
</evidence>
<dbReference type="InterPro" id="IPR041440">
    <property type="entry name" value="HypF_C"/>
</dbReference>
<accession>A0ABX7G7Z4</accession>
<dbReference type="InterPro" id="IPR011125">
    <property type="entry name" value="Znf_HypF"/>
</dbReference>
<dbReference type="InterPro" id="IPR051060">
    <property type="entry name" value="Carbamoyltrans_HypF-like"/>
</dbReference>
<dbReference type="InterPro" id="IPR017945">
    <property type="entry name" value="DHBP_synth_RibB-like_a/b_dom"/>
</dbReference>
<comment type="similarity">
    <text evidence="2 8">Belongs to the carbamoyltransferase HypF family.</text>
</comment>
<dbReference type="PROSITE" id="PS51163">
    <property type="entry name" value="YRDC"/>
    <property type="match status" value="1"/>
</dbReference>
<dbReference type="SUPFAM" id="SSF54975">
    <property type="entry name" value="Acylphosphatase/BLUF domain-like"/>
    <property type="match status" value="1"/>
</dbReference>
<keyword evidence="5" id="KW-0863">Zinc-finger</keyword>
<evidence type="ECO:0000256" key="1">
    <source>
        <dbReference type="ARBA" id="ARBA00004711"/>
    </source>
</evidence>
<dbReference type="Gene3D" id="3.30.420.40">
    <property type="match status" value="1"/>
</dbReference>
<dbReference type="NCBIfam" id="TIGR00143">
    <property type="entry name" value="hypF"/>
    <property type="match status" value="1"/>
</dbReference>
<dbReference type="RefSeq" id="WP_203326930.1">
    <property type="nucleotide sequence ID" value="NZ_CP069213.1"/>
</dbReference>
<evidence type="ECO:0000313" key="12">
    <source>
        <dbReference type="EMBL" id="QRH03376.1"/>
    </source>
</evidence>
<feature type="domain" description="YrdC-like" evidence="11">
    <location>
        <begin position="204"/>
        <end position="400"/>
    </location>
</feature>
<dbReference type="PROSITE" id="PS51160">
    <property type="entry name" value="ACYLPHOSPHATASE_3"/>
    <property type="match status" value="1"/>
</dbReference>
<keyword evidence="3" id="KW-0436">Ligase</keyword>
<evidence type="ECO:0000256" key="5">
    <source>
        <dbReference type="ARBA" id="ARBA00022771"/>
    </source>
</evidence>